<reference evidence="2" key="1">
    <citation type="submission" date="2023-10" db="EMBL/GenBank/DDBJ databases">
        <authorList>
            <person name="Chen Y."/>
            <person name="Shah S."/>
            <person name="Dougan E. K."/>
            <person name="Thang M."/>
            <person name="Chan C."/>
        </authorList>
    </citation>
    <scope>NUCLEOTIDE SEQUENCE [LARGE SCALE GENOMIC DNA]</scope>
</reference>
<evidence type="ECO:0000256" key="1">
    <source>
        <dbReference type="SAM" id="MobiDB-lite"/>
    </source>
</evidence>
<keyword evidence="3" id="KW-1185">Reference proteome</keyword>
<name>A0ABN9XWD0_9DINO</name>
<evidence type="ECO:0000313" key="2">
    <source>
        <dbReference type="EMBL" id="CAK0902998.1"/>
    </source>
</evidence>
<feature type="region of interest" description="Disordered" evidence="1">
    <location>
        <begin position="1"/>
        <end position="110"/>
    </location>
</feature>
<dbReference type="EMBL" id="CAUYUJ010021153">
    <property type="protein sequence ID" value="CAK0902998.1"/>
    <property type="molecule type" value="Genomic_DNA"/>
</dbReference>
<sequence length="110" mass="11379">MAAIRSASRSSIKSSAEVGSPSNTPCIIEHCVDNLTGVGPSLPEGGRSRPRAHGSSAATIRRPPGSRRQHGWHLGGARVVLSRSSNVDEHRATKSTHSHCPPGQAASGPS</sequence>
<dbReference type="Proteomes" id="UP001189429">
    <property type="component" value="Unassembled WGS sequence"/>
</dbReference>
<proteinExistence type="predicted"/>
<organism evidence="2 3">
    <name type="scientific">Prorocentrum cordatum</name>
    <dbReference type="NCBI Taxonomy" id="2364126"/>
    <lineage>
        <taxon>Eukaryota</taxon>
        <taxon>Sar</taxon>
        <taxon>Alveolata</taxon>
        <taxon>Dinophyceae</taxon>
        <taxon>Prorocentrales</taxon>
        <taxon>Prorocentraceae</taxon>
        <taxon>Prorocentrum</taxon>
    </lineage>
</organism>
<accession>A0ABN9XWD0</accession>
<evidence type="ECO:0000313" key="3">
    <source>
        <dbReference type="Proteomes" id="UP001189429"/>
    </source>
</evidence>
<protein>
    <submittedName>
        <fullName evidence="2">Uncharacterized protein</fullName>
    </submittedName>
</protein>
<gene>
    <name evidence="2" type="ORF">PCOR1329_LOCUS79435</name>
</gene>
<comment type="caution">
    <text evidence="2">The sequence shown here is derived from an EMBL/GenBank/DDBJ whole genome shotgun (WGS) entry which is preliminary data.</text>
</comment>
<feature type="compositionally biased region" description="Low complexity" evidence="1">
    <location>
        <begin position="1"/>
        <end position="16"/>
    </location>
</feature>